<organism evidence="3 4">
    <name type="scientific">Armillaria novae-zelandiae</name>
    <dbReference type="NCBI Taxonomy" id="153914"/>
    <lineage>
        <taxon>Eukaryota</taxon>
        <taxon>Fungi</taxon>
        <taxon>Dikarya</taxon>
        <taxon>Basidiomycota</taxon>
        <taxon>Agaricomycotina</taxon>
        <taxon>Agaricomycetes</taxon>
        <taxon>Agaricomycetidae</taxon>
        <taxon>Agaricales</taxon>
        <taxon>Marasmiineae</taxon>
        <taxon>Physalacriaceae</taxon>
        <taxon>Armillaria</taxon>
    </lineage>
</organism>
<protein>
    <submittedName>
        <fullName evidence="3">Uncharacterized protein</fullName>
    </submittedName>
</protein>
<reference evidence="3" key="1">
    <citation type="submission" date="2023-06" db="EMBL/GenBank/DDBJ databases">
        <authorList>
            <consortium name="Lawrence Berkeley National Laboratory"/>
            <person name="Ahrendt S."/>
            <person name="Sahu N."/>
            <person name="Indic B."/>
            <person name="Wong-Bajracharya J."/>
            <person name="Merenyi Z."/>
            <person name="Ke H.-M."/>
            <person name="Monk M."/>
            <person name="Kocsube S."/>
            <person name="Drula E."/>
            <person name="Lipzen A."/>
            <person name="Balint B."/>
            <person name="Henrissat B."/>
            <person name="Andreopoulos B."/>
            <person name="Martin F.M."/>
            <person name="Harder C.B."/>
            <person name="Rigling D."/>
            <person name="Ford K.L."/>
            <person name="Foster G.D."/>
            <person name="Pangilinan J."/>
            <person name="Papanicolaou A."/>
            <person name="Barry K."/>
            <person name="LaButti K."/>
            <person name="Viragh M."/>
            <person name="Koriabine M."/>
            <person name="Yan M."/>
            <person name="Riley R."/>
            <person name="Champramary S."/>
            <person name="Plett K.L."/>
            <person name="Tsai I.J."/>
            <person name="Slot J."/>
            <person name="Sipos G."/>
            <person name="Plett J."/>
            <person name="Nagy L.G."/>
            <person name="Grigoriev I.V."/>
        </authorList>
    </citation>
    <scope>NUCLEOTIDE SEQUENCE</scope>
    <source>
        <strain evidence="3">ICMP 16352</strain>
    </source>
</reference>
<keyword evidence="2" id="KW-0472">Membrane</keyword>
<feature type="transmembrane region" description="Helical" evidence="2">
    <location>
        <begin position="221"/>
        <end position="242"/>
    </location>
</feature>
<name>A0AA39NWC7_9AGAR</name>
<feature type="transmembrane region" description="Helical" evidence="2">
    <location>
        <begin position="28"/>
        <end position="49"/>
    </location>
</feature>
<accession>A0AA39NWC7</accession>
<evidence type="ECO:0000313" key="4">
    <source>
        <dbReference type="Proteomes" id="UP001175227"/>
    </source>
</evidence>
<feature type="transmembrane region" description="Helical" evidence="2">
    <location>
        <begin position="109"/>
        <end position="131"/>
    </location>
</feature>
<keyword evidence="2" id="KW-0812">Transmembrane</keyword>
<gene>
    <name evidence="3" type="ORF">IW261DRAFT_1570712</name>
</gene>
<evidence type="ECO:0000256" key="1">
    <source>
        <dbReference type="SAM" id="MobiDB-lite"/>
    </source>
</evidence>
<dbReference type="AlphaFoldDB" id="A0AA39NWC7"/>
<dbReference type="Proteomes" id="UP001175227">
    <property type="component" value="Unassembled WGS sequence"/>
</dbReference>
<comment type="caution">
    <text evidence="3">The sequence shown here is derived from an EMBL/GenBank/DDBJ whole genome shotgun (WGS) entry which is preliminary data.</text>
</comment>
<feature type="transmembrane region" description="Helical" evidence="2">
    <location>
        <begin position="187"/>
        <end position="209"/>
    </location>
</feature>
<sequence>MEASSLDVSPDERRAIIYWLDLTLNRMIFQALLHGLYTGIVTVTLWVVYSSPRRLRSAFLCTIIIILYVLSTTAFGSSWAFGHRGFIAYGDTCLTIYAALLDNGRSFRAYYLINDIAGGISTLLVDLTIIWRCCGLWERQWRVIFIPIVCAIASIVMKAMQMRSTFYNLPDNINEVGQFAAEIDWSLLYIVLMLATTLVCTLLIIYRIVQHSRRTNISLKIIGMLIESSASYSLSLIVYFVLVSKNSESSYYADTIVTYVKPIAPTLLVARVSAHANANFHRGQMVAVWESHPPLVGCFREEGINTHSHRPDDDDQAGSGLSDKETV</sequence>
<feature type="transmembrane region" description="Helical" evidence="2">
    <location>
        <begin position="58"/>
        <end position="81"/>
    </location>
</feature>
<dbReference type="EMBL" id="JAUEPR010000039">
    <property type="protein sequence ID" value="KAK0472628.1"/>
    <property type="molecule type" value="Genomic_DNA"/>
</dbReference>
<keyword evidence="4" id="KW-1185">Reference proteome</keyword>
<proteinExistence type="predicted"/>
<feature type="region of interest" description="Disordered" evidence="1">
    <location>
        <begin position="304"/>
        <end position="327"/>
    </location>
</feature>
<evidence type="ECO:0000256" key="2">
    <source>
        <dbReference type="SAM" id="Phobius"/>
    </source>
</evidence>
<evidence type="ECO:0000313" key="3">
    <source>
        <dbReference type="EMBL" id="KAK0472628.1"/>
    </source>
</evidence>
<feature type="transmembrane region" description="Helical" evidence="2">
    <location>
        <begin position="143"/>
        <end position="160"/>
    </location>
</feature>
<keyword evidence="2" id="KW-1133">Transmembrane helix</keyword>